<dbReference type="EMBL" id="CM040991">
    <property type="protein sequence ID" value="MCJ8742595.1"/>
    <property type="molecule type" value="Genomic_DNA"/>
</dbReference>
<evidence type="ECO:0000313" key="1">
    <source>
        <dbReference type="EMBL" id="MCJ8742595.1"/>
    </source>
</evidence>
<gene>
    <name evidence="1" type="ORF">PDJAM_G00083920</name>
</gene>
<reference evidence="1" key="1">
    <citation type="submission" date="2020-02" db="EMBL/GenBank/DDBJ databases">
        <title>Genome sequencing of the panga catfish, Pangasius djambal.</title>
        <authorList>
            <person name="Wen M."/>
            <person name="Zahm M."/>
            <person name="Roques C."/>
            <person name="Cabau C."/>
            <person name="Klopp C."/>
            <person name="Donnadieu C."/>
            <person name="Jouanno E."/>
            <person name="Avarre J.-C."/>
            <person name="Campet M."/>
            <person name="Ha T."/>
            <person name="Dugue R."/>
            <person name="Lampietro C."/>
            <person name="Louis A."/>
            <person name="Herpin A."/>
            <person name="Echchiki A."/>
            <person name="Berthelot C."/>
            <person name="Parey E."/>
            <person name="Roest-Crollius H."/>
            <person name="Braasch I."/>
            <person name="Postlethwait J.H."/>
            <person name="Bobe J."/>
            <person name="Montfort J."/>
            <person name="Bouchez O."/>
            <person name="Begum T."/>
            <person name="Schartl M."/>
            <person name="Gustiano R."/>
            <person name="Guiguen Y."/>
        </authorList>
    </citation>
    <scope>NUCLEOTIDE SEQUENCE</scope>
    <source>
        <strain evidence="1">Pdj_M5554</strain>
    </source>
</reference>
<evidence type="ECO:0000313" key="2">
    <source>
        <dbReference type="Proteomes" id="UP000830395"/>
    </source>
</evidence>
<dbReference type="Proteomes" id="UP000830395">
    <property type="component" value="Chromosome 17"/>
</dbReference>
<sequence length="1564" mass="174240">MDDCTAGDRSLPEWMTKKHDDDVHSQSQGIYKKNVIEDDLPYLEFGGRVIYSQEKNDCSFLTEDLRSSLMPGSAVGFDLEWPPSFTKGKTKKVALVQLCASEEKCYLFHISSMSGFPPGLKMFLEDESVKKVGVGIEGDKWKLLSDYEIRLKNFIELSDLANEKLKCFEKWSLDGLVKHLFKKQLLKDKDVRCSHWDDFGLTEEQKRYAATDAYAGFLAHQKLERMVVNPGSLKAQDCLKQKLCQISRELEDITRCIPEGLNCTSRTEKLVDDLSQQVASLKDLLIGNQNMAEERFSKASLDHSPNSQSDEIDTVDPEANQTTSNDKTGHSSSRDHVKPSLSLEEDKSGSAQTVQRACIMSLDISEYELQMLEMQARQEENEEQSILAFEKEKSALEDSAELSYELEGDEELDNEMIQCAEEMEKLNDSFEKQPNEAEVTAADEDEVVEEDEAEGFDANLPQPNPEQIKCLKMYFGHHSFKPVQWKVIQSVLEQRRDNLVVMATGYGKSLCFQFPPVYCVNISVVISPLIALMEDQVLQLQMSNIPACFLGSAQTHNVFTGLQKGHFRVVYMTPEFCSVNIPLLEQLNKSIGLCLIAVDEAHCISQWGHDFRSAYRDLGKLKRRLPDVPIVALTATASPSIRDDIVKSLHLVNPLVTCTSFDRPNLYLDVNRKSGDIIQDLKSFLVKKRGGDYEFEGSAIVYCPSKKEAERVTCSLFKLGIRCGVYHAGLSIKQRRETQYKFMRDEIQCVVATVAFGMGINKPDIRKVIHYGAPKEMESYYQEIGRAGRDGLPSACHVLWTPSDMALNRFLLNQTKCDRFRGYKMEMMAKMEKYLNSTKCRRKLILSHFEDKQLRKVTSGILGTGKCCDNCKSGHIKSQSQDCSEQDLQDFGACAFQLMGAVSAMGEKFGITAPILLLRGSTAQRVPDRFRQHSLFGAGRGVSEAWWRALGRELISEKYLMEASGYKKFSMLCKLAPKGRTWLSKAQDEKHRTLLLQPNKDLCPRVCVPKKKQDPKPVVVGVQSQALPSTAQRTNFRSQVDSSAVVKNDGTSHYRSVPGLLPAPKATPQPPAVSAREMELQAELYSRLVSERQKLASMKDIPPAILATNKILLDLAKLRPCSVAKLKLVDGVSEAKAAMLAPLLQTITDFCQIHSLQEAVTSSSSTSCAEQAHSTQTGKASPLPLSDSVAMTYRLFQIDGKSMRQVADARSLPMAVVESHLLQAQKASQPLDTERAGLSSSVFNTITRILSSPPLSSDLSDFKNIRAVVLEDISTFLLRLCEAVTSSSSTSCAEQAHSTQTGKASPLPLSDSVAMTYRLFQIDGKSMRQVADARSLPMAVVESHLLQAQKASQPLDTERAGLSSSVFNTITRILSSPPLSSDLSDFKNIRAVVLEDISTFLLRLCVAKLQNEGFPKPEPVNLPSEQHQITWIEPQEKLVQADGAGKAVTSGLQTHQLESELDNMDMSDDELFSELPMPEDAGPTSSVAQCNVEDARPSKSTGIELASWNQENLDRDTQDLFSDSPVKTKSQMPKRKLPDWTEAPTDSLNAATSKKNKKKKGLFM</sequence>
<name>A0ACC5Z4J2_9TELE</name>
<protein>
    <submittedName>
        <fullName evidence="1">Uncharacterized protein</fullName>
    </submittedName>
</protein>
<proteinExistence type="predicted"/>
<comment type="caution">
    <text evidence="1">The sequence shown here is derived from an EMBL/GenBank/DDBJ whole genome shotgun (WGS) entry which is preliminary data.</text>
</comment>
<keyword evidence="2" id="KW-1185">Reference proteome</keyword>
<organism evidence="1 2">
    <name type="scientific">Pangasius djambal</name>
    <dbReference type="NCBI Taxonomy" id="1691987"/>
    <lineage>
        <taxon>Eukaryota</taxon>
        <taxon>Metazoa</taxon>
        <taxon>Chordata</taxon>
        <taxon>Craniata</taxon>
        <taxon>Vertebrata</taxon>
        <taxon>Euteleostomi</taxon>
        <taxon>Actinopterygii</taxon>
        <taxon>Neopterygii</taxon>
        <taxon>Teleostei</taxon>
        <taxon>Ostariophysi</taxon>
        <taxon>Siluriformes</taxon>
        <taxon>Pangasiidae</taxon>
        <taxon>Pangasius</taxon>
    </lineage>
</organism>
<accession>A0ACC5Z4J2</accession>